<feature type="region of interest" description="Disordered" evidence="1">
    <location>
        <begin position="1"/>
        <end position="30"/>
    </location>
</feature>
<feature type="compositionally biased region" description="Basic and acidic residues" evidence="1">
    <location>
        <begin position="1"/>
        <end position="13"/>
    </location>
</feature>
<reference evidence="2" key="2">
    <citation type="submission" date="2025-08" db="UniProtKB">
        <authorList>
            <consortium name="Ensembl"/>
        </authorList>
    </citation>
    <scope>IDENTIFICATION</scope>
</reference>
<dbReference type="Ensembl" id="ENSSSUT00005014878.1">
    <property type="protein sequence ID" value="ENSSSUP00005013013.1"/>
    <property type="gene ID" value="ENSSSUG00005008374.1"/>
</dbReference>
<proteinExistence type="predicted"/>
<organism evidence="2 3">
    <name type="scientific">Suricata suricatta</name>
    <name type="common">Meerkat</name>
    <dbReference type="NCBI Taxonomy" id="37032"/>
    <lineage>
        <taxon>Eukaryota</taxon>
        <taxon>Metazoa</taxon>
        <taxon>Chordata</taxon>
        <taxon>Craniata</taxon>
        <taxon>Vertebrata</taxon>
        <taxon>Euteleostomi</taxon>
        <taxon>Mammalia</taxon>
        <taxon>Eutheria</taxon>
        <taxon>Laurasiatheria</taxon>
        <taxon>Carnivora</taxon>
        <taxon>Feliformia</taxon>
        <taxon>Herpestidae</taxon>
        <taxon>Suricata</taxon>
    </lineage>
</organism>
<protein>
    <submittedName>
        <fullName evidence="2">Uncharacterized protein</fullName>
    </submittedName>
</protein>
<dbReference type="Proteomes" id="UP000472268">
    <property type="component" value="Chromosome 4"/>
</dbReference>
<dbReference type="OMA" id="ILYTCIT"/>
<evidence type="ECO:0000313" key="3">
    <source>
        <dbReference type="Proteomes" id="UP000472268"/>
    </source>
</evidence>
<name>A0A673TMH1_SURSU</name>
<sequence>APGLGGERERETDQGDISEVQGRRGKTKQKRNKYPNCFIYIYITNKTGRGKGGDREISFILWWCFLFVFLFSF</sequence>
<evidence type="ECO:0000256" key="1">
    <source>
        <dbReference type="SAM" id="MobiDB-lite"/>
    </source>
</evidence>
<reference evidence="2" key="3">
    <citation type="submission" date="2025-09" db="UniProtKB">
        <authorList>
            <consortium name="Ensembl"/>
        </authorList>
    </citation>
    <scope>IDENTIFICATION</scope>
</reference>
<evidence type="ECO:0000313" key="2">
    <source>
        <dbReference type="Ensembl" id="ENSSSUP00005013013.1"/>
    </source>
</evidence>
<dbReference type="AlphaFoldDB" id="A0A673TMH1"/>
<accession>A0A673TMH1</accession>
<keyword evidence="3" id="KW-1185">Reference proteome</keyword>
<reference evidence="2 3" key="1">
    <citation type="submission" date="2019-05" db="EMBL/GenBank/DDBJ databases">
        <title>A Chromosome-scale Meerkat (S. suricatta) Genome Assembly.</title>
        <authorList>
            <person name="Dudchenko O."/>
            <person name="Lieberman Aiden E."/>
            <person name="Tung J."/>
            <person name="Barreiro L.B."/>
            <person name="Clutton-Brock T.H."/>
        </authorList>
    </citation>
    <scope>NUCLEOTIDE SEQUENCE [LARGE SCALE GENOMIC DNA]</scope>
</reference>